<gene>
    <name evidence="5" type="ORF">SAMN05444388_1283</name>
</gene>
<dbReference type="GO" id="GO:0003700">
    <property type="term" value="F:DNA-binding transcription factor activity"/>
    <property type="evidence" value="ECO:0007669"/>
    <property type="project" value="TreeGrafter"/>
</dbReference>
<dbReference type="InterPro" id="IPR001387">
    <property type="entry name" value="Cro/C1-type_HTH"/>
</dbReference>
<evidence type="ECO:0000256" key="3">
    <source>
        <dbReference type="ARBA" id="ARBA00023163"/>
    </source>
</evidence>
<evidence type="ECO:0000313" key="5">
    <source>
        <dbReference type="EMBL" id="SHH84494.1"/>
    </source>
</evidence>
<reference evidence="5 6" key="1">
    <citation type="submission" date="2016-11" db="EMBL/GenBank/DDBJ databases">
        <authorList>
            <person name="Jaros S."/>
            <person name="Januszkiewicz K."/>
            <person name="Wedrychowicz H."/>
        </authorList>
    </citation>
    <scope>NUCLEOTIDE SEQUENCE [LARGE SCALE GENOMIC DNA]</scope>
    <source>
        <strain evidence="5 6">DSM 6792</strain>
    </source>
</reference>
<dbReference type="GO" id="GO:0005829">
    <property type="term" value="C:cytosol"/>
    <property type="evidence" value="ECO:0007669"/>
    <property type="project" value="TreeGrafter"/>
</dbReference>
<dbReference type="CDD" id="cd00093">
    <property type="entry name" value="HTH_XRE"/>
    <property type="match status" value="1"/>
</dbReference>
<protein>
    <submittedName>
        <fullName evidence="5">Transcriptional regulator, XRE family</fullName>
    </submittedName>
</protein>
<dbReference type="InterPro" id="IPR010982">
    <property type="entry name" value="Lambda_DNA-bd_dom_sf"/>
</dbReference>
<evidence type="ECO:0000313" key="6">
    <source>
        <dbReference type="Proteomes" id="UP000184112"/>
    </source>
</evidence>
<sequence length="70" mass="7923">MEDVRIKFGIKVKVLRLSRGYSQEKLAELADLDRTYIPGIESGKRNVSIIVIEKIAKAFQISISDLMNTL</sequence>
<dbReference type="PANTHER" id="PTHR46797:SF23">
    <property type="entry name" value="HTH-TYPE TRANSCRIPTIONAL REGULATOR SUTR"/>
    <property type="match status" value="1"/>
</dbReference>
<keyword evidence="2" id="KW-0238">DNA-binding</keyword>
<dbReference type="PANTHER" id="PTHR46797">
    <property type="entry name" value="HTH-TYPE TRANSCRIPTIONAL REGULATOR"/>
    <property type="match status" value="1"/>
</dbReference>
<name>A0A1M5WBB1_FLAJO</name>
<dbReference type="RefSeq" id="WP_073411953.1">
    <property type="nucleotide sequence ID" value="NZ_FQWH01000028.1"/>
</dbReference>
<dbReference type="Pfam" id="PF01381">
    <property type="entry name" value="HTH_3"/>
    <property type="match status" value="1"/>
</dbReference>
<dbReference type="InterPro" id="IPR050807">
    <property type="entry name" value="TransReg_Diox_bact_type"/>
</dbReference>
<proteinExistence type="predicted"/>
<dbReference type="AlphaFoldDB" id="A0A1M5WBB1"/>
<dbReference type="EMBL" id="FQWH01000028">
    <property type="protein sequence ID" value="SHH84494.1"/>
    <property type="molecule type" value="Genomic_DNA"/>
</dbReference>
<dbReference type="GO" id="GO:0003677">
    <property type="term" value="F:DNA binding"/>
    <property type="evidence" value="ECO:0007669"/>
    <property type="project" value="UniProtKB-KW"/>
</dbReference>
<dbReference type="SUPFAM" id="SSF47413">
    <property type="entry name" value="lambda repressor-like DNA-binding domains"/>
    <property type="match status" value="1"/>
</dbReference>
<evidence type="ECO:0000256" key="1">
    <source>
        <dbReference type="ARBA" id="ARBA00023015"/>
    </source>
</evidence>
<dbReference type="Gene3D" id="1.10.260.40">
    <property type="entry name" value="lambda repressor-like DNA-binding domains"/>
    <property type="match status" value="1"/>
</dbReference>
<feature type="domain" description="HTH cro/C1-type" evidence="4">
    <location>
        <begin position="12"/>
        <end position="66"/>
    </location>
</feature>
<keyword evidence="3" id="KW-0804">Transcription</keyword>
<organism evidence="5 6">
    <name type="scientific">Flavobacterium johnsoniae</name>
    <name type="common">Cytophaga johnsonae</name>
    <dbReference type="NCBI Taxonomy" id="986"/>
    <lineage>
        <taxon>Bacteria</taxon>
        <taxon>Pseudomonadati</taxon>
        <taxon>Bacteroidota</taxon>
        <taxon>Flavobacteriia</taxon>
        <taxon>Flavobacteriales</taxon>
        <taxon>Flavobacteriaceae</taxon>
        <taxon>Flavobacterium</taxon>
    </lineage>
</organism>
<keyword evidence="1" id="KW-0805">Transcription regulation</keyword>
<dbReference type="SMART" id="SM00530">
    <property type="entry name" value="HTH_XRE"/>
    <property type="match status" value="1"/>
</dbReference>
<evidence type="ECO:0000256" key="2">
    <source>
        <dbReference type="ARBA" id="ARBA00023125"/>
    </source>
</evidence>
<evidence type="ECO:0000259" key="4">
    <source>
        <dbReference type="PROSITE" id="PS50943"/>
    </source>
</evidence>
<dbReference type="PROSITE" id="PS50943">
    <property type="entry name" value="HTH_CROC1"/>
    <property type="match status" value="1"/>
</dbReference>
<dbReference type="Proteomes" id="UP000184112">
    <property type="component" value="Unassembled WGS sequence"/>
</dbReference>
<accession>A0A1M5WBB1</accession>